<reference evidence="4" key="1">
    <citation type="submission" date="2023-10" db="EMBL/GenBank/DDBJ databases">
        <authorList>
            <person name="Chen Y."/>
            <person name="Shah S."/>
            <person name="Dougan E. K."/>
            <person name="Thang M."/>
            <person name="Chan C."/>
        </authorList>
    </citation>
    <scope>NUCLEOTIDE SEQUENCE [LARGE SCALE GENOMIC DNA]</scope>
</reference>
<comment type="similarity">
    <text evidence="1">Belongs to the importin alpha family.</text>
</comment>
<name>A0ABN9QRK5_9DINO</name>
<keyword evidence="3" id="KW-0653">Protein transport</keyword>
<organism evidence="4 5">
    <name type="scientific">Prorocentrum cordatum</name>
    <dbReference type="NCBI Taxonomy" id="2364126"/>
    <lineage>
        <taxon>Eukaryota</taxon>
        <taxon>Sar</taxon>
        <taxon>Alveolata</taxon>
        <taxon>Dinophyceae</taxon>
        <taxon>Prorocentrales</taxon>
        <taxon>Prorocentraceae</taxon>
        <taxon>Prorocentrum</taxon>
    </lineage>
</organism>
<dbReference type="InterPro" id="IPR011989">
    <property type="entry name" value="ARM-like"/>
</dbReference>
<proteinExistence type="inferred from homology"/>
<keyword evidence="2" id="KW-0813">Transport</keyword>
<dbReference type="Proteomes" id="UP001189429">
    <property type="component" value="Unassembled WGS sequence"/>
</dbReference>
<keyword evidence="5" id="KW-1185">Reference proteome</keyword>
<comment type="caution">
    <text evidence="4">The sequence shown here is derived from an EMBL/GenBank/DDBJ whole genome shotgun (WGS) entry which is preliminary data.</text>
</comment>
<accession>A0ABN9QRK5</accession>
<evidence type="ECO:0000313" key="5">
    <source>
        <dbReference type="Proteomes" id="UP001189429"/>
    </source>
</evidence>
<dbReference type="PANTHER" id="PTHR23316">
    <property type="entry name" value="IMPORTIN ALPHA"/>
    <property type="match status" value="1"/>
</dbReference>
<dbReference type="EMBL" id="CAUYUJ010004109">
    <property type="protein sequence ID" value="CAK0808163.1"/>
    <property type="molecule type" value="Genomic_DNA"/>
</dbReference>
<dbReference type="Gene3D" id="1.25.10.10">
    <property type="entry name" value="Leucine-rich Repeat Variant"/>
    <property type="match status" value="1"/>
</dbReference>
<sequence>AGSEPEAVRALGALRRALAVQRRPPTTEAINAGILDVLNEHIVSTSAAAQAEAAWVLTNLCSGPSVEVLAVLEAGLAESVRQALLTEDGSLTASAARSEMCNQLLWALGNMAADEDVSIRDRLLGLDVVQTLGCVFEQMPGLRWDARERAQVLRTMTWLASSLCRGSPEQEERPRAPK</sequence>
<protein>
    <recommendedName>
        <fullName evidence="6">Armadillo repeat-containing protein 8</fullName>
    </recommendedName>
</protein>
<feature type="non-terminal residue" evidence="4">
    <location>
        <position position="178"/>
    </location>
</feature>
<evidence type="ECO:0000313" key="4">
    <source>
        <dbReference type="EMBL" id="CAK0808163.1"/>
    </source>
</evidence>
<gene>
    <name evidence="4" type="ORF">PCOR1329_LOCUS13834</name>
</gene>
<evidence type="ECO:0000256" key="1">
    <source>
        <dbReference type="ARBA" id="ARBA00010394"/>
    </source>
</evidence>
<evidence type="ECO:0000256" key="3">
    <source>
        <dbReference type="ARBA" id="ARBA00022927"/>
    </source>
</evidence>
<dbReference type="InterPro" id="IPR016024">
    <property type="entry name" value="ARM-type_fold"/>
</dbReference>
<evidence type="ECO:0000256" key="2">
    <source>
        <dbReference type="ARBA" id="ARBA00022448"/>
    </source>
</evidence>
<dbReference type="SUPFAM" id="SSF48371">
    <property type="entry name" value="ARM repeat"/>
    <property type="match status" value="1"/>
</dbReference>
<evidence type="ECO:0008006" key="6">
    <source>
        <dbReference type="Google" id="ProtNLM"/>
    </source>
</evidence>
<feature type="non-terminal residue" evidence="4">
    <location>
        <position position="1"/>
    </location>
</feature>